<dbReference type="CDD" id="cd06222">
    <property type="entry name" value="RNase_H_like"/>
    <property type="match status" value="1"/>
</dbReference>
<dbReference type="Pfam" id="PF21745">
    <property type="entry name" value="PMI1_PMIR1-2_C"/>
    <property type="match status" value="1"/>
</dbReference>
<dbReference type="InterPro" id="IPR036779">
    <property type="entry name" value="LysM_dom_sf"/>
</dbReference>
<reference evidence="4" key="1">
    <citation type="journal article" date="2022" name="Plant J.">
        <title>Strategies of tolerance reflected in two North American maple genomes.</title>
        <authorList>
            <person name="McEvoy S.L."/>
            <person name="Sezen U.U."/>
            <person name="Trouern-Trend A."/>
            <person name="McMahon S.M."/>
            <person name="Schaberg P.G."/>
            <person name="Yang J."/>
            <person name="Wegrzyn J.L."/>
            <person name="Swenson N.G."/>
        </authorList>
    </citation>
    <scope>NUCLEOTIDE SEQUENCE</scope>
    <source>
        <strain evidence="4">NS2018</strain>
    </source>
</reference>
<name>A0AA39V924_ACESA</name>
<dbReference type="InterPro" id="IPR002156">
    <property type="entry name" value="RNaseH_domain"/>
</dbReference>
<gene>
    <name evidence="4" type="ORF">LWI29_022171</name>
</gene>
<dbReference type="EMBL" id="JAUESC010000388">
    <property type="protein sequence ID" value="KAK0571826.1"/>
    <property type="molecule type" value="Genomic_DNA"/>
</dbReference>
<comment type="caution">
    <text evidence="4">The sequence shown here is derived from an EMBL/GenBank/DDBJ whole genome shotgun (WGS) entry which is preliminary data.</text>
</comment>
<dbReference type="InterPro" id="IPR039614">
    <property type="entry name" value="PMI1-like"/>
</dbReference>
<sequence>MHFHDFMLFCTRNLTSKELEFLCVILWRVWFCRNQVVHNLKSLDCANIVPWASDFIDDWRLVQAGEKKSAEGPINFGVLDRLKWKPPDDGVFKINTDAAIRIANHYIGFGVIIRDRSGSVMAYAVKYVKATYSPLVAEAMAVCFGVRLALDLGLVPFQVESDSLQVVNLVNTGGVSSADVGHIISDILPSSSLSHSWSICHVKRNGNLAAHHLAQLALSVEADSGQDTGSAISKHRVGISGDNGALDIAILSMMLSKAERGKKIGEGSNSGKLLNEIEAINKALYADKGPFKSSISSSHSRSKSTGKVPLPDTRSKLKYNTEDPSQKDKKSIWNWKPLKAFSSVRNRRFNCSFSLQVHSIEGLPLSFNDVSLLVHWKRRDEGLVTPPARVFKGTVEFEEKLIHTCTVYGSRNGPHHSAKYEARHFLLYPLVCGAPDLDLGKHRIDLTRLLPLTLEELEEEKSSGKWTTSFKLSGKAKGATMNVSFGYTVIGDNPNPSRNNIEALNVKQNNLSMVKPVTKFDQHDGKRTIRRGESLPTKVNKQSCNVSQSSEDVKDLHEVLPVSRSELATSVKMLYQKFDEEKVDASVDYKPELDVFTEHLEPIKPHSCSVPESDKENVENECEDNEFSVIEHGIELSSEDQVKSEEVTIKAAAHSTVECPEVVEVDSSIQDLQVAFEEGNMLPQDEDNGSHMDENVVLDCNSKEDEICSKESLMKELESALNSVSILETEAFNSPEREVNYMEVKLDHETNRIGRSHSFDDVTDSVASEFLNMLGIEHSPFGLSSDSEPESPRERLLREFEKDALAGGSSLFDFGIDDVDQVEHGFGAPSASDWGNISEDFDLSSVIQAAEEEHLLATQDARSKTRATVLEDLETETLMREWGLNDKAFQYSPPKESMGFGSPIDLPPGEPLELPSLGEGLGPFLQTTNGGFVRSMNPSLFSNAKSGGNLIMQVSSPVVVPAEMGSGIMEILQGLASVGIEKLSMQASKLMPLEDLTGKTMQQVAWEAASTLEGPESQYMLQHETELGQDLSFGQEMRKRRPSGSRHSNNRSTSVGSEMGSEYVSLEDLAPLAMDKIEALSMEGLRIQSGMSDEDAPSNINAQSIGEISALQGKGINISGSLGLEGTAGLQLLDVKDSGDEVDGLMGLSLTLDEWMRLDSGDIYDEDQISERTSRILAAHHATSLDLIRGGAKGEKRRGRGSGRKCGLLGNNFTVALMVQLRDPSRNYEPVGAPMLSLIQVERVFVPPKQKIYSTVSELRNNYEDDDESESVAKEDTKEKNEEKTHEEEGIPVFKITEVHVAGLKAEPSKKKLWGTKAQQQSGSRWCIANGMGKNNKHPMLKSKTVSKSAAPLTTKVQPGDTLWSISARVHGTGTKWKELAALNPHIRNPNIILPNETLRLH</sequence>
<dbReference type="Pfam" id="PF10358">
    <property type="entry name" value="NT-C2"/>
    <property type="match status" value="1"/>
</dbReference>
<reference evidence="4" key="2">
    <citation type="submission" date="2023-06" db="EMBL/GenBank/DDBJ databases">
        <authorList>
            <person name="Swenson N.G."/>
            <person name="Wegrzyn J.L."/>
            <person name="Mcevoy S.L."/>
        </authorList>
    </citation>
    <scope>NUCLEOTIDE SEQUENCE</scope>
    <source>
        <strain evidence="4">NS2018</strain>
        <tissue evidence="4">Leaf</tissue>
    </source>
</reference>
<dbReference type="InterPro" id="IPR018392">
    <property type="entry name" value="LysM"/>
</dbReference>
<evidence type="ECO:0000313" key="5">
    <source>
        <dbReference type="Proteomes" id="UP001168877"/>
    </source>
</evidence>
<accession>A0AA39V924</accession>
<dbReference type="InterPro" id="IPR012337">
    <property type="entry name" value="RNaseH-like_sf"/>
</dbReference>
<evidence type="ECO:0000259" key="2">
    <source>
        <dbReference type="PROSITE" id="PS51782"/>
    </source>
</evidence>
<feature type="compositionally biased region" description="Basic and acidic residues" evidence="1">
    <location>
        <begin position="313"/>
        <end position="328"/>
    </location>
</feature>
<dbReference type="InterPro" id="IPR019448">
    <property type="entry name" value="NT-C2"/>
</dbReference>
<evidence type="ECO:0000259" key="3">
    <source>
        <dbReference type="PROSITE" id="PS51840"/>
    </source>
</evidence>
<dbReference type="Gene3D" id="3.30.420.10">
    <property type="entry name" value="Ribonuclease H-like superfamily/Ribonuclease H"/>
    <property type="match status" value="1"/>
</dbReference>
<proteinExistence type="predicted"/>
<evidence type="ECO:0000313" key="4">
    <source>
        <dbReference type="EMBL" id="KAK0571826.1"/>
    </source>
</evidence>
<dbReference type="Pfam" id="PF13456">
    <property type="entry name" value="RVT_3"/>
    <property type="match status" value="1"/>
</dbReference>
<dbReference type="Proteomes" id="UP001168877">
    <property type="component" value="Unassembled WGS sequence"/>
</dbReference>
<dbReference type="PROSITE" id="PS51782">
    <property type="entry name" value="LYSM"/>
    <property type="match status" value="1"/>
</dbReference>
<dbReference type="SUPFAM" id="SSF53098">
    <property type="entry name" value="Ribonuclease H-like"/>
    <property type="match status" value="1"/>
</dbReference>
<dbReference type="PANTHER" id="PTHR33414">
    <property type="entry name" value="PROTEIN PLASTID MOVEMENT IMPAIRED 1-RELATED 1"/>
    <property type="match status" value="1"/>
</dbReference>
<feature type="compositionally biased region" description="Polar residues" evidence="1">
    <location>
        <begin position="1045"/>
        <end position="1056"/>
    </location>
</feature>
<protein>
    <submittedName>
        <fullName evidence="4">Uncharacterized protein</fullName>
    </submittedName>
</protein>
<dbReference type="CDD" id="cd00118">
    <property type="entry name" value="LysM"/>
    <property type="match status" value="1"/>
</dbReference>
<feature type="compositionally biased region" description="Basic and acidic residues" evidence="1">
    <location>
        <begin position="1271"/>
        <end position="1288"/>
    </location>
</feature>
<dbReference type="SUPFAM" id="SSF54106">
    <property type="entry name" value="LysM domain"/>
    <property type="match status" value="1"/>
</dbReference>
<dbReference type="PROSITE" id="PS51840">
    <property type="entry name" value="C2_NT"/>
    <property type="match status" value="1"/>
</dbReference>
<dbReference type="GO" id="GO:0003676">
    <property type="term" value="F:nucleic acid binding"/>
    <property type="evidence" value="ECO:0007669"/>
    <property type="project" value="InterPro"/>
</dbReference>
<feature type="domain" description="C2 NT-type" evidence="3">
    <location>
        <begin position="341"/>
        <end position="489"/>
    </location>
</feature>
<dbReference type="InterPro" id="IPR036397">
    <property type="entry name" value="RNaseH_sf"/>
</dbReference>
<dbReference type="PANTHER" id="PTHR33414:SF1">
    <property type="entry name" value="PROTEIN PLASTID MOVEMENT IMPAIRED 1-RELATED 1"/>
    <property type="match status" value="1"/>
</dbReference>
<dbReference type="GO" id="GO:0004523">
    <property type="term" value="F:RNA-DNA hybrid ribonuclease activity"/>
    <property type="evidence" value="ECO:0007669"/>
    <property type="project" value="InterPro"/>
</dbReference>
<dbReference type="InterPro" id="IPR044730">
    <property type="entry name" value="RNase_H-like_dom_plant"/>
</dbReference>
<dbReference type="Pfam" id="PF01476">
    <property type="entry name" value="LysM"/>
    <property type="match status" value="1"/>
</dbReference>
<evidence type="ECO:0000256" key="1">
    <source>
        <dbReference type="SAM" id="MobiDB-lite"/>
    </source>
</evidence>
<organism evidence="4 5">
    <name type="scientific">Acer saccharum</name>
    <name type="common">Sugar maple</name>
    <dbReference type="NCBI Taxonomy" id="4024"/>
    <lineage>
        <taxon>Eukaryota</taxon>
        <taxon>Viridiplantae</taxon>
        <taxon>Streptophyta</taxon>
        <taxon>Embryophyta</taxon>
        <taxon>Tracheophyta</taxon>
        <taxon>Spermatophyta</taxon>
        <taxon>Magnoliopsida</taxon>
        <taxon>eudicotyledons</taxon>
        <taxon>Gunneridae</taxon>
        <taxon>Pentapetalae</taxon>
        <taxon>rosids</taxon>
        <taxon>malvids</taxon>
        <taxon>Sapindales</taxon>
        <taxon>Sapindaceae</taxon>
        <taxon>Hippocastanoideae</taxon>
        <taxon>Acereae</taxon>
        <taxon>Acer</taxon>
    </lineage>
</organism>
<feature type="region of interest" description="Disordered" evidence="1">
    <location>
        <begin position="1030"/>
        <end position="1060"/>
    </location>
</feature>
<dbReference type="SMART" id="SM00257">
    <property type="entry name" value="LysM"/>
    <property type="match status" value="1"/>
</dbReference>
<feature type="domain" description="LysM" evidence="2">
    <location>
        <begin position="1353"/>
        <end position="1401"/>
    </location>
</feature>
<keyword evidence="5" id="KW-1185">Reference proteome</keyword>
<feature type="region of interest" description="Disordered" evidence="1">
    <location>
        <begin position="292"/>
        <end position="328"/>
    </location>
</feature>
<dbReference type="InterPro" id="IPR048972">
    <property type="entry name" value="PMI1_PMIR1-2_C"/>
</dbReference>
<feature type="region of interest" description="Disordered" evidence="1">
    <location>
        <begin position="1262"/>
        <end position="1288"/>
    </location>
</feature>
<dbReference type="Gene3D" id="3.10.350.10">
    <property type="entry name" value="LysM domain"/>
    <property type="match status" value="1"/>
</dbReference>